<feature type="region of interest" description="Disordered" evidence="1">
    <location>
        <begin position="17"/>
        <end position="38"/>
    </location>
</feature>
<dbReference type="EMBL" id="MHQO01000056">
    <property type="protein sequence ID" value="OHA05247.1"/>
    <property type="molecule type" value="Genomic_DNA"/>
</dbReference>
<evidence type="ECO:0000313" key="3">
    <source>
        <dbReference type="Proteomes" id="UP000177982"/>
    </source>
</evidence>
<dbReference type="AlphaFoldDB" id="A0A1G2L0I2"/>
<proteinExistence type="predicted"/>
<sequence>MTGRYCFDVAEGPLAEAARLSPPSPGSPGQVPQSQPPAPIMISPPPFPPQTTACPYGLRAGVCNPDSRQYIHITSPNGGESLCLGGDAVIEWESTGLNAVQVLVRPFGSVSTPYVIGSYPAMFNEKGERGDGLVQWSVSNIPEGFGYELVVTSNLNGVSFSDTSDGVFSIMWCEG</sequence>
<comment type="caution">
    <text evidence="2">The sequence shown here is derived from an EMBL/GenBank/DDBJ whole genome shotgun (WGS) entry which is preliminary data.</text>
</comment>
<organism evidence="2 3">
    <name type="scientific">Candidatus Sungbacteria bacterium RIFCSPLOWO2_01_FULL_47_10</name>
    <dbReference type="NCBI Taxonomy" id="1802276"/>
    <lineage>
        <taxon>Bacteria</taxon>
        <taxon>Candidatus Sungiibacteriota</taxon>
    </lineage>
</organism>
<accession>A0A1G2L0I2</accession>
<gene>
    <name evidence="2" type="ORF">A2934_03600</name>
</gene>
<protein>
    <submittedName>
        <fullName evidence="2">Uncharacterized protein</fullName>
    </submittedName>
</protein>
<evidence type="ECO:0000313" key="2">
    <source>
        <dbReference type="EMBL" id="OHA05247.1"/>
    </source>
</evidence>
<dbReference type="Proteomes" id="UP000177982">
    <property type="component" value="Unassembled WGS sequence"/>
</dbReference>
<evidence type="ECO:0000256" key="1">
    <source>
        <dbReference type="SAM" id="MobiDB-lite"/>
    </source>
</evidence>
<name>A0A1G2L0I2_9BACT</name>
<reference evidence="2 3" key="1">
    <citation type="journal article" date="2016" name="Nat. Commun.">
        <title>Thousands of microbial genomes shed light on interconnected biogeochemical processes in an aquifer system.</title>
        <authorList>
            <person name="Anantharaman K."/>
            <person name="Brown C.T."/>
            <person name="Hug L.A."/>
            <person name="Sharon I."/>
            <person name="Castelle C.J."/>
            <person name="Probst A.J."/>
            <person name="Thomas B.C."/>
            <person name="Singh A."/>
            <person name="Wilkins M.J."/>
            <person name="Karaoz U."/>
            <person name="Brodie E.L."/>
            <person name="Williams K.H."/>
            <person name="Hubbard S.S."/>
            <person name="Banfield J.F."/>
        </authorList>
    </citation>
    <scope>NUCLEOTIDE SEQUENCE [LARGE SCALE GENOMIC DNA]</scope>
</reference>